<keyword evidence="3" id="KW-1185">Reference proteome</keyword>
<comment type="caution">
    <text evidence="2">The sequence shown here is derived from an EMBL/GenBank/DDBJ whole genome shotgun (WGS) entry which is preliminary data.</text>
</comment>
<dbReference type="EMBL" id="JAHQCR010000034">
    <property type="protein sequence ID" value="MBU9721394.1"/>
    <property type="molecule type" value="Genomic_DNA"/>
</dbReference>
<evidence type="ECO:0000313" key="2">
    <source>
        <dbReference type="EMBL" id="MBU9721394.1"/>
    </source>
</evidence>
<gene>
    <name evidence="2" type="ORF">KS407_08030</name>
</gene>
<dbReference type="CDD" id="cd04301">
    <property type="entry name" value="NAT_SF"/>
    <property type="match status" value="1"/>
</dbReference>
<proteinExistence type="predicted"/>
<feature type="domain" description="N-acetyltransferase" evidence="1">
    <location>
        <begin position="11"/>
        <end position="159"/>
    </location>
</feature>
<dbReference type="InterPro" id="IPR000182">
    <property type="entry name" value="GNAT_dom"/>
</dbReference>
<protein>
    <submittedName>
        <fullName evidence="2">GNAT family N-acetyltransferase</fullName>
    </submittedName>
</protein>
<dbReference type="InterPro" id="IPR016181">
    <property type="entry name" value="Acyl_CoA_acyltransferase"/>
</dbReference>
<accession>A0ABS6JUM0</accession>
<organism evidence="2 3">
    <name type="scientific">Evansella alkalicola</name>
    <dbReference type="NCBI Taxonomy" id="745819"/>
    <lineage>
        <taxon>Bacteria</taxon>
        <taxon>Bacillati</taxon>
        <taxon>Bacillota</taxon>
        <taxon>Bacilli</taxon>
        <taxon>Bacillales</taxon>
        <taxon>Bacillaceae</taxon>
        <taxon>Evansella</taxon>
    </lineage>
</organism>
<dbReference type="Gene3D" id="3.40.630.30">
    <property type="match status" value="1"/>
</dbReference>
<sequence length="1039" mass="118795">MPIEKTKFVIVNYEPKYAKSVADMWNQSRDGWGGHSEVRTEEQILNEESNSTNLKTFLALDGEEVVGYCGFSEYKDDEGALYIPLLNVRSDYHGKKVGKKLVLEAVKETINRDWPRLDLYTWPGNTKAVPLYKKCGFFWEKREDSVHLMNFLPQIINAPLLKSFFQHADWYEDSVREIVTEPDGKKDGDFEFYDYHWKKENRFLKVKVEKTSRGICAVETENYFIEMELDDHGSVYGKSYPVRFRVINHGDNPISLQVNGVNHRNIEFSMTEACEVAHEEVIEGQFYVQSTKSEQNSRKTHPSVCATLVIDGQEIDFKMGVLPKPPVKCQGRVQQKFSVVGREETAFLELENQFRQAAVLRFSMTNTEAVTFTQTSWEVSLKEQEKATIDIPYLLKYASFYHETVNMSVKLADGEVIEFDQEVTFPFNTLGCRLYGECRNYYHLFSGMTHVAVKKEDNSLLYERGRSQKSSFQFFYPKLGKPFSEEFASKKASHVTYVEHDGSLELKLTYESRHYPGVSLDRIIALSGDGLMSQEYIISNNGDLSAPLSLTHSFMFPFIKSYVPYDGDVMYVKGSLNSVVNVWEEKKVSENWFFSEQDGVSTAFIWEKDMSIHFRHWHIQYFEKHWDQIDPKESVSSGKVWFGQQIFANVDDVRAFAGAGKAKEKWIKKEPMSFHVKSGTPIIDNPGGEATLTFKTKHQRDSEVNLSVLINETEVVSKIVKDSTVNWDGWDVKVPIPPGQPITPVAVQGTLSAQHVEKRCLVFQTSKEVKTKEVTVEGQNVYEVDNGFISFKAAPQFYPGLYSLVAGGSEWLHSSFPTPEPKSWWNPWIGGISFVLEKVSQRKMREFPATVSFVKVRDQFEQEWTGIQITVKVNDHELYKGLTYHQFAVTRPGLPVVAVFTGIEQETGHHFYGAMEHCIVNIHPGEASIGNVTAVIGGEESREFTHHDHEVELYDLKDVRFERKASSHSLHFLPSSGETELYMNKDVVLAGADVPAYTKTGEFEIRAPHFIVLSEAAYSLDDYESLRSLRFTVKKEGDS</sequence>
<reference evidence="2 3" key="1">
    <citation type="submission" date="2021-06" db="EMBL/GenBank/DDBJ databases">
        <title>Bacillus sp. RD4P76, an endophyte from a halophyte.</title>
        <authorList>
            <person name="Sun J.-Q."/>
        </authorList>
    </citation>
    <scope>NUCLEOTIDE SEQUENCE [LARGE SCALE GENOMIC DNA]</scope>
    <source>
        <strain evidence="2 3">JCM 17098</strain>
    </source>
</reference>
<name>A0ABS6JUM0_9BACI</name>
<dbReference type="Proteomes" id="UP000790580">
    <property type="component" value="Unassembled WGS sequence"/>
</dbReference>
<dbReference type="SUPFAM" id="SSF55729">
    <property type="entry name" value="Acyl-CoA N-acyltransferases (Nat)"/>
    <property type="match status" value="1"/>
</dbReference>
<dbReference type="Pfam" id="PF00583">
    <property type="entry name" value="Acetyltransf_1"/>
    <property type="match status" value="1"/>
</dbReference>
<dbReference type="PROSITE" id="PS51186">
    <property type="entry name" value="GNAT"/>
    <property type="match status" value="1"/>
</dbReference>
<evidence type="ECO:0000313" key="3">
    <source>
        <dbReference type="Proteomes" id="UP000790580"/>
    </source>
</evidence>
<dbReference type="RefSeq" id="WP_088075452.1">
    <property type="nucleotide sequence ID" value="NZ_JAHQCR010000034.1"/>
</dbReference>
<evidence type="ECO:0000259" key="1">
    <source>
        <dbReference type="PROSITE" id="PS51186"/>
    </source>
</evidence>